<dbReference type="AlphaFoldDB" id="A0A2R6ABU9"/>
<dbReference type="PIRSF" id="PIRSF016578">
    <property type="entry name" value="HsaA"/>
    <property type="match status" value="1"/>
</dbReference>
<organism evidence="10 11">
    <name type="scientific">Candidatus Marsarchaeota G1 archaeon OSP_D</name>
    <dbReference type="NCBI Taxonomy" id="1978155"/>
    <lineage>
        <taxon>Archaea</taxon>
        <taxon>Candidatus Marsarchaeota</taxon>
        <taxon>Candidatus Marsarchaeota group 1</taxon>
    </lineage>
</organism>
<dbReference type="InterPro" id="IPR036250">
    <property type="entry name" value="AcylCo_DH-like_C"/>
</dbReference>
<comment type="caution">
    <text evidence="10">The sequence shown here is derived from an EMBL/GenBank/DDBJ whole genome shotgun (WGS) entry which is preliminary data.</text>
</comment>
<dbReference type="FunFam" id="1.20.140.10:FF:000001">
    <property type="entry name" value="Acyl-CoA dehydrogenase"/>
    <property type="match status" value="1"/>
</dbReference>
<reference evidence="10 11" key="1">
    <citation type="submission" date="2017-04" db="EMBL/GenBank/DDBJ databases">
        <title>Novel microbial lineages endemic to geothermal iron-oxide mats fill important gaps in the evolutionary history of Archaea.</title>
        <authorList>
            <person name="Jay Z.J."/>
            <person name="Beam J.P."/>
            <person name="Dlakic M."/>
            <person name="Rusch D.B."/>
            <person name="Kozubal M.A."/>
            <person name="Inskeep W.P."/>
        </authorList>
    </citation>
    <scope>NUCLEOTIDE SEQUENCE [LARGE SCALE GENOMIC DNA]</scope>
    <source>
        <strain evidence="10">OSP_D</strain>
    </source>
</reference>
<evidence type="ECO:0000256" key="3">
    <source>
        <dbReference type="ARBA" id="ARBA00022630"/>
    </source>
</evidence>
<protein>
    <recommendedName>
        <fullName evidence="12">Acyl-CoA dehydrogenase</fullName>
    </recommendedName>
</protein>
<proteinExistence type="inferred from homology"/>
<dbReference type="PANTHER" id="PTHR43884">
    <property type="entry name" value="ACYL-COA DEHYDROGENASE"/>
    <property type="match status" value="1"/>
</dbReference>
<dbReference type="Pfam" id="PF02770">
    <property type="entry name" value="Acyl-CoA_dh_M"/>
    <property type="match status" value="1"/>
</dbReference>
<evidence type="ECO:0000256" key="5">
    <source>
        <dbReference type="ARBA" id="ARBA00023002"/>
    </source>
</evidence>
<evidence type="ECO:0008006" key="12">
    <source>
        <dbReference type="Google" id="ProtNLM"/>
    </source>
</evidence>
<dbReference type="Gene3D" id="1.10.540.10">
    <property type="entry name" value="Acyl-CoA dehydrogenase/oxidase, N-terminal domain"/>
    <property type="match status" value="1"/>
</dbReference>
<dbReference type="InterPro" id="IPR006091">
    <property type="entry name" value="Acyl-CoA_Oxase/DH_mid-dom"/>
</dbReference>
<dbReference type="Pfam" id="PF00441">
    <property type="entry name" value="Acyl-CoA_dh_1"/>
    <property type="match status" value="1"/>
</dbReference>
<dbReference type="EMBL" id="NEXC01000013">
    <property type="protein sequence ID" value="PSN83870.1"/>
    <property type="molecule type" value="Genomic_DNA"/>
</dbReference>
<evidence type="ECO:0000259" key="7">
    <source>
        <dbReference type="Pfam" id="PF00441"/>
    </source>
</evidence>
<dbReference type="InterPro" id="IPR037069">
    <property type="entry name" value="AcylCoA_DH/ox_N_sf"/>
</dbReference>
<evidence type="ECO:0000256" key="6">
    <source>
        <dbReference type="RuleBase" id="RU362125"/>
    </source>
</evidence>
<dbReference type="InterPro" id="IPR009100">
    <property type="entry name" value="AcylCoA_DH/oxidase_NM_dom_sf"/>
</dbReference>
<feature type="domain" description="Acyl-CoA dehydrogenase/oxidase C-terminal" evidence="7">
    <location>
        <begin position="229"/>
        <end position="376"/>
    </location>
</feature>
<evidence type="ECO:0000313" key="11">
    <source>
        <dbReference type="Proteomes" id="UP000240880"/>
    </source>
</evidence>
<dbReference type="Proteomes" id="UP000240880">
    <property type="component" value="Unassembled WGS sequence"/>
</dbReference>
<evidence type="ECO:0000256" key="4">
    <source>
        <dbReference type="ARBA" id="ARBA00022827"/>
    </source>
</evidence>
<evidence type="ECO:0000256" key="1">
    <source>
        <dbReference type="ARBA" id="ARBA00001974"/>
    </source>
</evidence>
<dbReference type="GO" id="GO:0050660">
    <property type="term" value="F:flavin adenine dinucleotide binding"/>
    <property type="evidence" value="ECO:0007669"/>
    <property type="project" value="InterPro"/>
</dbReference>
<evidence type="ECO:0000313" key="10">
    <source>
        <dbReference type="EMBL" id="PSN83870.1"/>
    </source>
</evidence>
<dbReference type="SUPFAM" id="SSF47203">
    <property type="entry name" value="Acyl-CoA dehydrogenase C-terminal domain-like"/>
    <property type="match status" value="1"/>
</dbReference>
<name>A0A2R6ABU9_9ARCH</name>
<dbReference type="Pfam" id="PF02771">
    <property type="entry name" value="Acyl-CoA_dh_N"/>
    <property type="match status" value="1"/>
</dbReference>
<sequence length="386" mass="42747">MDFGFTEEQQLFRASVVEFAKRELTPEKVKNWDRSASFSPELFEKLAQAGLAGIALPQEYGGQGADSVTVGIAIEELAKFDFNVANLIIIDNVLSAGILANYGREELKQAVLPQITSGKKHMGIALTEPHTGSDAANIKTIAKKEDGFYVLNGEKASVSMVGLASYFVLFAKTAPELGSKGISAFLLPMDAEGVQTYTFDDFGYRPLKRGGISLKNVKLPFQNLIGQENEGFKIVMKQFDFSKTLLSLACIGTALAALDDALSYAKQREAFGRPILKFEAVQFRLVEHYTLLEAARLLCYKTLWLRDKGLPYTKEAAMCKWWIPRLCVEAIHDAIITIGNPAYSKDYPQEKRLRDVMGIEIGDGTADIQKIVVAREAFGREFVPYK</sequence>
<keyword evidence="5 6" id="KW-0560">Oxidoreductase</keyword>
<dbReference type="GO" id="GO:0003995">
    <property type="term" value="F:acyl-CoA dehydrogenase activity"/>
    <property type="evidence" value="ECO:0007669"/>
    <property type="project" value="TreeGrafter"/>
</dbReference>
<evidence type="ECO:0000259" key="8">
    <source>
        <dbReference type="Pfam" id="PF02770"/>
    </source>
</evidence>
<evidence type="ECO:0000256" key="2">
    <source>
        <dbReference type="ARBA" id="ARBA00009347"/>
    </source>
</evidence>
<dbReference type="Gene3D" id="2.40.110.10">
    <property type="entry name" value="Butyryl-CoA Dehydrogenase, subunit A, domain 2"/>
    <property type="match status" value="1"/>
</dbReference>
<dbReference type="InterPro" id="IPR013786">
    <property type="entry name" value="AcylCoA_DH/ox_N"/>
</dbReference>
<keyword evidence="3 6" id="KW-0285">Flavoprotein</keyword>
<dbReference type="SUPFAM" id="SSF56645">
    <property type="entry name" value="Acyl-CoA dehydrogenase NM domain-like"/>
    <property type="match status" value="1"/>
</dbReference>
<comment type="cofactor">
    <cofactor evidence="1 6">
        <name>FAD</name>
        <dbReference type="ChEBI" id="CHEBI:57692"/>
    </cofactor>
</comment>
<dbReference type="InterPro" id="IPR046373">
    <property type="entry name" value="Acyl-CoA_Oxase/DH_mid-dom_sf"/>
</dbReference>
<keyword evidence="4 6" id="KW-0274">FAD</keyword>
<dbReference type="Gene3D" id="1.20.140.10">
    <property type="entry name" value="Butyryl-CoA Dehydrogenase, subunit A, domain 3"/>
    <property type="match status" value="1"/>
</dbReference>
<dbReference type="PANTHER" id="PTHR43884:SF37">
    <property type="entry name" value="ACYL-COA DEHYDROGENASE"/>
    <property type="match status" value="1"/>
</dbReference>
<evidence type="ECO:0000259" key="9">
    <source>
        <dbReference type="Pfam" id="PF02771"/>
    </source>
</evidence>
<dbReference type="InterPro" id="IPR009075">
    <property type="entry name" value="AcylCo_DH/oxidase_C"/>
</dbReference>
<accession>A0A2R6ABU9</accession>
<gene>
    <name evidence="10" type="ORF">B9Q01_03145</name>
</gene>
<comment type="similarity">
    <text evidence="2 6">Belongs to the acyl-CoA dehydrogenase family.</text>
</comment>
<feature type="domain" description="Acyl-CoA dehydrogenase/oxidase N-terminal" evidence="9">
    <location>
        <begin position="6"/>
        <end position="119"/>
    </location>
</feature>
<feature type="domain" description="Acyl-CoA oxidase/dehydrogenase middle" evidence="8">
    <location>
        <begin position="124"/>
        <end position="217"/>
    </location>
</feature>